<evidence type="ECO:0000313" key="3">
    <source>
        <dbReference type="EMBL" id="KAL2817939.1"/>
    </source>
</evidence>
<gene>
    <name evidence="3" type="ORF">BDW59DRAFT_165759</name>
</gene>
<reference evidence="3 4" key="1">
    <citation type="submission" date="2024-07" db="EMBL/GenBank/DDBJ databases">
        <title>Section-level genome sequencing and comparative genomics of Aspergillus sections Usti and Cavernicolus.</title>
        <authorList>
            <consortium name="Lawrence Berkeley National Laboratory"/>
            <person name="Nybo J.L."/>
            <person name="Vesth T.C."/>
            <person name="Theobald S."/>
            <person name="Frisvad J.C."/>
            <person name="Larsen T.O."/>
            <person name="Kjaerboelling I."/>
            <person name="Rothschild-Mancinelli K."/>
            <person name="Lyhne E.K."/>
            <person name="Kogle M.E."/>
            <person name="Barry K."/>
            <person name="Clum A."/>
            <person name="Na H."/>
            <person name="Ledsgaard L."/>
            <person name="Lin J."/>
            <person name="Lipzen A."/>
            <person name="Kuo A."/>
            <person name="Riley R."/>
            <person name="Mondo S."/>
            <person name="LaButti K."/>
            <person name="Haridas S."/>
            <person name="Pangalinan J."/>
            <person name="Salamov A.A."/>
            <person name="Simmons B.A."/>
            <person name="Magnuson J.K."/>
            <person name="Chen J."/>
            <person name="Drula E."/>
            <person name="Henrissat B."/>
            <person name="Wiebenga A."/>
            <person name="Lubbers R.J."/>
            <person name="Gomes A.C."/>
            <person name="Makela M.R."/>
            <person name="Stajich J."/>
            <person name="Grigoriev I.V."/>
            <person name="Mortensen U.H."/>
            <person name="De vries R.P."/>
            <person name="Baker S.E."/>
            <person name="Andersen M.R."/>
        </authorList>
    </citation>
    <scope>NUCLEOTIDE SEQUENCE [LARGE SCALE GENOMIC DNA]</scope>
    <source>
        <strain evidence="3 4">CBS 600.67</strain>
    </source>
</reference>
<dbReference type="EMBL" id="JBFXLS010000088">
    <property type="protein sequence ID" value="KAL2817939.1"/>
    <property type="molecule type" value="Genomic_DNA"/>
</dbReference>
<dbReference type="Pfam" id="PF00349">
    <property type="entry name" value="Hexokinase_1"/>
    <property type="match status" value="1"/>
</dbReference>
<comment type="caution">
    <text evidence="3">The sequence shown here is derived from an EMBL/GenBank/DDBJ whole genome shotgun (WGS) entry which is preliminary data.</text>
</comment>
<accession>A0ABR4HR29</accession>
<dbReference type="Proteomes" id="UP001610335">
    <property type="component" value="Unassembled WGS sequence"/>
</dbReference>
<feature type="domain" description="Hexokinase N-terminal" evidence="2">
    <location>
        <begin position="27"/>
        <end position="79"/>
    </location>
</feature>
<dbReference type="InterPro" id="IPR022672">
    <property type="entry name" value="Hexokinase_N"/>
</dbReference>
<protein>
    <recommendedName>
        <fullName evidence="2">Hexokinase N-terminal domain-containing protein</fullName>
    </recommendedName>
</protein>
<sequence length="137" mass="15578">MASSLVMVVVILCERILLIPADIRKKLDAVKQMLTVDSATLKRITDHFVRQLEHGLAEHDSEIPMNITWAMHLPTGQEKQVDTSSSFKLLANLHIGTGEQLDKLYEILDQHEVLPRVPVDLEIDQDFAHPGQQTYER</sequence>
<dbReference type="InterPro" id="IPR043129">
    <property type="entry name" value="ATPase_NBD"/>
</dbReference>
<evidence type="ECO:0000313" key="4">
    <source>
        <dbReference type="Proteomes" id="UP001610335"/>
    </source>
</evidence>
<dbReference type="SUPFAM" id="SSF53067">
    <property type="entry name" value="Actin-like ATPase domain"/>
    <property type="match status" value="1"/>
</dbReference>
<feature type="chain" id="PRO_5045713739" description="Hexokinase N-terminal domain-containing protein" evidence="1">
    <location>
        <begin position="22"/>
        <end position="137"/>
    </location>
</feature>
<name>A0ABR4HR29_9EURO</name>
<keyword evidence="1" id="KW-0732">Signal</keyword>
<organism evidence="3 4">
    <name type="scientific">Aspergillus cavernicola</name>
    <dbReference type="NCBI Taxonomy" id="176166"/>
    <lineage>
        <taxon>Eukaryota</taxon>
        <taxon>Fungi</taxon>
        <taxon>Dikarya</taxon>
        <taxon>Ascomycota</taxon>
        <taxon>Pezizomycotina</taxon>
        <taxon>Eurotiomycetes</taxon>
        <taxon>Eurotiomycetidae</taxon>
        <taxon>Eurotiales</taxon>
        <taxon>Aspergillaceae</taxon>
        <taxon>Aspergillus</taxon>
        <taxon>Aspergillus subgen. Nidulantes</taxon>
    </lineage>
</organism>
<feature type="signal peptide" evidence="1">
    <location>
        <begin position="1"/>
        <end position="21"/>
    </location>
</feature>
<dbReference type="Gene3D" id="1.10.287.1250">
    <property type="match status" value="1"/>
</dbReference>
<proteinExistence type="predicted"/>
<keyword evidence="4" id="KW-1185">Reference proteome</keyword>
<evidence type="ECO:0000256" key="1">
    <source>
        <dbReference type="SAM" id="SignalP"/>
    </source>
</evidence>
<evidence type="ECO:0000259" key="2">
    <source>
        <dbReference type="Pfam" id="PF00349"/>
    </source>
</evidence>